<dbReference type="GO" id="GO:0003682">
    <property type="term" value="F:chromatin binding"/>
    <property type="evidence" value="ECO:0007669"/>
    <property type="project" value="TreeGrafter"/>
</dbReference>
<feature type="repeat" description="MBT" evidence="8">
    <location>
        <begin position="226"/>
        <end position="327"/>
    </location>
</feature>
<dbReference type="GO" id="GO:0045892">
    <property type="term" value="P:negative regulation of DNA-templated transcription"/>
    <property type="evidence" value="ECO:0007669"/>
    <property type="project" value="TreeGrafter"/>
</dbReference>
<keyword evidence="4" id="KW-0677">Repeat</keyword>
<dbReference type="SUPFAM" id="SSF47769">
    <property type="entry name" value="SAM/Pointed domain"/>
    <property type="match status" value="1"/>
</dbReference>
<dbReference type="SMART" id="SM00454">
    <property type="entry name" value="SAM"/>
    <property type="match status" value="1"/>
</dbReference>
<keyword evidence="5" id="KW-0805">Transcription regulation</keyword>
<keyword evidence="6" id="KW-0804">Transcription</keyword>
<dbReference type="InterPro" id="IPR004092">
    <property type="entry name" value="Mbt"/>
</dbReference>
<name>A0A6B0VH66_IXORI</name>
<evidence type="ECO:0000256" key="6">
    <source>
        <dbReference type="ARBA" id="ARBA00023163"/>
    </source>
</evidence>
<dbReference type="EMBL" id="GIFC01018505">
    <property type="protein sequence ID" value="MXV00589.1"/>
    <property type="molecule type" value="Transcribed_RNA"/>
</dbReference>
<evidence type="ECO:0000259" key="10">
    <source>
        <dbReference type="PROSITE" id="PS50105"/>
    </source>
</evidence>
<dbReference type="Gene3D" id="3.90.1150.190">
    <property type="entry name" value="SLED domain"/>
    <property type="match status" value="1"/>
</dbReference>
<evidence type="ECO:0000256" key="5">
    <source>
        <dbReference type="ARBA" id="ARBA00023015"/>
    </source>
</evidence>
<keyword evidence="3" id="KW-0678">Repressor</keyword>
<dbReference type="GO" id="GO:0005634">
    <property type="term" value="C:nucleus"/>
    <property type="evidence" value="ECO:0007669"/>
    <property type="project" value="UniProtKB-SubCell"/>
</dbReference>
<dbReference type="PROSITE" id="PS50105">
    <property type="entry name" value="SAM_DOMAIN"/>
    <property type="match status" value="1"/>
</dbReference>
<evidence type="ECO:0000256" key="3">
    <source>
        <dbReference type="ARBA" id="ARBA00022491"/>
    </source>
</evidence>
<comment type="subcellular location">
    <subcellularLocation>
        <location evidence="1">Nucleus</location>
    </subcellularLocation>
</comment>
<feature type="compositionally biased region" description="Low complexity" evidence="9">
    <location>
        <begin position="338"/>
        <end position="353"/>
    </location>
</feature>
<organism evidence="11">
    <name type="scientific">Ixodes ricinus</name>
    <name type="common">Common tick</name>
    <name type="synonym">Acarus ricinus</name>
    <dbReference type="NCBI Taxonomy" id="34613"/>
    <lineage>
        <taxon>Eukaryota</taxon>
        <taxon>Metazoa</taxon>
        <taxon>Ecdysozoa</taxon>
        <taxon>Arthropoda</taxon>
        <taxon>Chelicerata</taxon>
        <taxon>Arachnida</taxon>
        <taxon>Acari</taxon>
        <taxon>Parasitiformes</taxon>
        <taxon>Ixodida</taxon>
        <taxon>Ixodoidea</taxon>
        <taxon>Ixodidae</taxon>
        <taxon>Ixodinae</taxon>
        <taxon>Ixodes</taxon>
    </lineage>
</organism>
<protein>
    <submittedName>
        <fullName evidence="11">Putative polycomb group protein scm/l3mbt tumor-supressor in</fullName>
    </submittedName>
</protein>
<dbReference type="Pfam" id="PF02820">
    <property type="entry name" value="MBT"/>
    <property type="match status" value="2"/>
</dbReference>
<dbReference type="SMART" id="SM00746">
    <property type="entry name" value="TRASH"/>
    <property type="match status" value="2"/>
</dbReference>
<dbReference type="GO" id="GO:0042393">
    <property type="term" value="F:histone binding"/>
    <property type="evidence" value="ECO:0007669"/>
    <property type="project" value="TreeGrafter"/>
</dbReference>
<dbReference type="InterPro" id="IPR038348">
    <property type="entry name" value="SLED_sf"/>
</dbReference>
<dbReference type="SMART" id="SM00561">
    <property type="entry name" value="MBT"/>
    <property type="match status" value="2"/>
</dbReference>
<dbReference type="Pfam" id="PF12140">
    <property type="entry name" value="SLED"/>
    <property type="match status" value="1"/>
</dbReference>
<comment type="similarity">
    <text evidence="2">Belongs to the SCM family.</text>
</comment>
<evidence type="ECO:0000256" key="9">
    <source>
        <dbReference type="SAM" id="MobiDB-lite"/>
    </source>
</evidence>
<dbReference type="CDD" id="cd20110">
    <property type="entry name" value="MBT_dScm_rpt2"/>
    <property type="match status" value="1"/>
</dbReference>
<dbReference type="AlphaFoldDB" id="A0A6B0VH66"/>
<feature type="compositionally biased region" description="Pro residues" evidence="9">
    <location>
        <begin position="673"/>
        <end position="685"/>
    </location>
</feature>
<sequence length="761" mass="82563">MSKSRTGQLKPCCTWCKDNRKDLRHTITVGQARREFCSENCLHEFKRVYLKVACALCEIVIRGASVHLDDHGLLREFCSTECLDKFRQREDPASMASASDRPKLKPQNTIQYQYESSGYFDWDEYLKETHSQPAPSSCFKQNTEPPTNEFRAGMKLEALDPRNVTSTCIATVVGVQGPRLRLRLDGGDNKNDFWRLVDSGEVHPIGHCERSGGMLQPPLGFRMNASSWPMFLLKTLNKADIALDSYFKQEPASPRTNEFRVGMKLEALDRKNPHLICPATVGAVKDDMIFVTFDGWRGAFDYWCRYDSRDIFPVGWCRRSGHPLQPPGNKGAKYKTRPGSSGAAGAAGTASSPSIPPPPRVPSPRNVGATAGPTGGAPSQQAAPATPAATVTRARTALSTAGASPASPPGEGGGAKEQSPVTRVKSSHVLVTEPDTSTVAKQNPAVCVFVNHQCSCGPYLDPQKIGQLPRQLGPGSMNRVLREAVQACVDCSLIERNVYNLLRKGDGKVIINANIDGRLHTCRLPAIDKVSSFWNYLENLFEELLCCENFYTSQPLEGGCTKCASKAPTKPRVMEQLHTDTGSTGVSANNDGNSAANNNNNLSAPVKRRWSSDSASGQAPTSRGPAATPVPASTPKAAARPQPAKVACIRNSADGEASSTTNHHPPEKVHKPAAPPAAPARPPAPVSAHPLEWSIEDVIRHISSLDAALASHSDLFRRHEIDGRALLLLNSDMMMKYMGLKLGPALKICNIIDKIKGRKGL</sequence>
<dbReference type="CDD" id="cd09578">
    <property type="entry name" value="SAM_Scm"/>
    <property type="match status" value="1"/>
</dbReference>
<dbReference type="InterPro" id="IPR001660">
    <property type="entry name" value="SAM"/>
</dbReference>
<dbReference type="PANTHER" id="PTHR12247:SF132">
    <property type="entry name" value="POLYCOMB PROTEIN SCM"/>
    <property type="match status" value="1"/>
</dbReference>
<keyword evidence="7" id="KW-0539">Nucleus</keyword>
<feature type="compositionally biased region" description="Low complexity" evidence="9">
    <location>
        <begin position="587"/>
        <end position="604"/>
    </location>
</feature>
<dbReference type="InterPro" id="IPR011017">
    <property type="entry name" value="TRASH_dom"/>
</dbReference>
<dbReference type="InterPro" id="IPR021987">
    <property type="entry name" value="SLED"/>
</dbReference>
<dbReference type="SUPFAM" id="SSF63748">
    <property type="entry name" value="Tudor/PWWP/MBT"/>
    <property type="match status" value="2"/>
</dbReference>
<feature type="compositionally biased region" description="Low complexity" evidence="9">
    <location>
        <begin position="368"/>
        <end position="405"/>
    </location>
</feature>
<evidence type="ECO:0000256" key="4">
    <source>
        <dbReference type="ARBA" id="ARBA00022737"/>
    </source>
</evidence>
<dbReference type="Gene3D" id="1.10.150.50">
    <property type="entry name" value="Transcription Factor, Ets-1"/>
    <property type="match status" value="1"/>
</dbReference>
<dbReference type="InterPro" id="IPR047531">
    <property type="entry name" value="SAM_Scm-like"/>
</dbReference>
<dbReference type="Pfam" id="PF00536">
    <property type="entry name" value="SAM_1"/>
    <property type="match status" value="1"/>
</dbReference>
<evidence type="ECO:0000256" key="2">
    <source>
        <dbReference type="ARBA" id="ARBA00008469"/>
    </source>
</evidence>
<feature type="compositionally biased region" description="Polar residues" evidence="9">
    <location>
        <begin position="612"/>
        <end position="621"/>
    </location>
</feature>
<evidence type="ECO:0000313" key="11">
    <source>
        <dbReference type="EMBL" id="MXV00589.1"/>
    </source>
</evidence>
<feature type="region of interest" description="Disordered" evidence="9">
    <location>
        <begin position="580"/>
        <end position="688"/>
    </location>
</feature>
<accession>A0A6B0VH66</accession>
<dbReference type="PROSITE" id="PS51079">
    <property type="entry name" value="MBT"/>
    <property type="match status" value="2"/>
</dbReference>
<dbReference type="Gene3D" id="2.30.30.140">
    <property type="match status" value="2"/>
</dbReference>
<dbReference type="InterPro" id="IPR050548">
    <property type="entry name" value="PcG_chromatin_remod_factors"/>
</dbReference>
<evidence type="ECO:0000256" key="7">
    <source>
        <dbReference type="ARBA" id="ARBA00023242"/>
    </source>
</evidence>
<evidence type="ECO:0000256" key="1">
    <source>
        <dbReference type="ARBA" id="ARBA00004123"/>
    </source>
</evidence>
<evidence type="ECO:0000256" key="8">
    <source>
        <dbReference type="PROSITE-ProRule" id="PRU00459"/>
    </source>
</evidence>
<proteinExistence type="inferred from homology"/>
<reference evidence="11" key="1">
    <citation type="submission" date="2019-12" db="EMBL/GenBank/DDBJ databases">
        <title>An insight into the sialome of adult female Ixodes ricinus ticks feeding for 6 days.</title>
        <authorList>
            <person name="Perner J."/>
            <person name="Ribeiro J.M.C."/>
        </authorList>
    </citation>
    <scope>NUCLEOTIDE SEQUENCE</scope>
    <source>
        <strain evidence="11">Semi-engorged</strain>
        <tissue evidence="11">Salivary glands</tissue>
    </source>
</reference>
<feature type="repeat" description="MBT" evidence="8">
    <location>
        <begin position="120"/>
        <end position="218"/>
    </location>
</feature>
<feature type="region of interest" description="Disordered" evidence="9">
    <location>
        <begin position="320"/>
        <end position="427"/>
    </location>
</feature>
<dbReference type="FunFam" id="2.30.30.140:FF:000016">
    <property type="entry name" value="polycomb protein SCMH1 isoform X1"/>
    <property type="match status" value="1"/>
</dbReference>
<dbReference type="InterPro" id="IPR013761">
    <property type="entry name" value="SAM/pointed_sf"/>
</dbReference>
<dbReference type="PANTHER" id="PTHR12247">
    <property type="entry name" value="POLYCOMB GROUP PROTEIN"/>
    <property type="match status" value="1"/>
</dbReference>
<feature type="domain" description="SAM" evidence="10">
    <location>
        <begin position="693"/>
        <end position="758"/>
    </location>
</feature>